<dbReference type="CDD" id="cd02440">
    <property type="entry name" value="AdoMet_MTases"/>
    <property type="match status" value="1"/>
</dbReference>
<dbReference type="GO" id="GO:0035657">
    <property type="term" value="C:eRF1 methyltransferase complex"/>
    <property type="evidence" value="ECO:0007669"/>
    <property type="project" value="TreeGrafter"/>
</dbReference>
<keyword evidence="3" id="KW-0489">Methyltransferase</keyword>
<dbReference type="PANTHER" id="PTHR45875:SF1">
    <property type="entry name" value="METHYLTRANSFERASE N6AMT1"/>
    <property type="match status" value="1"/>
</dbReference>
<evidence type="ECO:0000256" key="8">
    <source>
        <dbReference type="ARBA" id="ARBA00050903"/>
    </source>
</evidence>
<comment type="catalytic activity">
    <reaction evidence="8">
        <text>methylarsonous acid + S-adenosyl-L-methionine = dimethylarsinate + S-adenosyl-L-homocysteine + 2 H(+)</text>
        <dbReference type="Rhea" id="RHEA:11684"/>
        <dbReference type="ChEBI" id="CHEBI:15378"/>
        <dbReference type="ChEBI" id="CHEBI:16223"/>
        <dbReference type="ChEBI" id="CHEBI:17826"/>
        <dbReference type="ChEBI" id="CHEBI:57856"/>
        <dbReference type="ChEBI" id="CHEBI:59789"/>
    </reaction>
</comment>
<keyword evidence="18" id="KW-1185">Reference proteome</keyword>
<evidence type="ECO:0000256" key="12">
    <source>
        <dbReference type="ARBA" id="ARBA00076540"/>
    </source>
</evidence>
<dbReference type="GO" id="GO:0032259">
    <property type="term" value="P:methylation"/>
    <property type="evidence" value="ECO:0007669"/>
    <property type="project" value="UniProtKB-KW"/>
</dbReference>
<evidence type="ECO:0000256" key="3">
    <source>
        <dbReference type="ARBA" id="ARBA00022603"/>
    </source>
</evidence>
<dbReference type="GO" id="GO:0005634">
    <property type="term" value="C:nucleus"/>
    <property type="evidence" value="ECO:0007669"/>
    <property type="project" value="UniProtKB-SubCell"/>
</dbReference>
<evidence type="ECO:0000256" key="10">
    <source>
        <dbReference type="ARBA" id="ARBA00062344"/>
    </source>
</evidence>
<evidence type="ECO:0000256" key="5">
    <source>
        <dbReference type="ARBA" id="ARBA00022691"/>
    </source>
</evidence>
<evidence type="ECO:0000256" key="1">
    <source>
        <dbReference type="ARBA" id="ARBA00004123"/>
    </source>
</evidence>
<reference evidence="17" key="1">
    <citation type="submission" date="2020-11" db="EMBL/GenBank/DDBJ databases">
        <authorList>
            <person name="Tran Van P."/>
        </authorList>
    </citation>
    <scope>NUCLEOTIDE SEQUENCE</scope>
</reference>
<evidence type="ECO:0000256" key="9">
    <source>
        <dbReference type="ARBA" id="ARBA00053180"/>
    </source>
</evidence>
<dbReference type="Proteomes" id="UP000728032">
    <property type="component" value="Unassembled WGS sequence"/>
</dbReference>
<keyword evidence="5" id="KW-0949">S-adenosyl-L-methionine</keyword>
<sequence>MESPLFPTQVFSDDFESVYEPSEDTFVLMDAIQQDLPLIQQIKPLVCVEVGCGSGAVITSLAKATDFNGKALSTTRKCGSVNGVEGCVQLVRTDLTQAIESRLSHSIDLLLFNPPYVPTLPQEVGVCDISGSWAGGVDGRQVIDRFLPTVPSLLSDNGLLYMIVVKENKISEICDQMKAINFQMTVVLERKAGAEHLMALRFNRCPVI</sequence>
<proteinExistence type="inferred from homology"/>
<dbReference type="EMBL" id="OC924020">
    <property type="protein sequence ID" value="CAD7655244.1"/>
    <property type="molecule type" value="Genomic_DNA"/>
</dbReference>
<dbReference type="PANTHER" id="PTHR45875">
    <property type="entry name" value="METHYLTRANSFERASE N6AMT1"/>
    <property type="match status" value="1"/>
</dbReference>
<comment type="subunit">
    <text evidence="10">Heterodimer; heterodimerization with TRMT112 is required for S-adenosyl-L-methionine-binding.</text>
</comment>
<dbReference type="InterPro" id="IPR052190">
    <property type="entry name" value="Euk-Arch_PrmC-MTase"/>
</dbReference>
<keyword evidence="4" id="KW-0808">Transferase</keyword>
<dbReference type="GO" id="GO:0036009">
    <property type="term" value="F:protein-glutamine N-methyltransferase activity"/>
    <property type="evidence" value="ECO:0007669"/>
    <property type="project" value="UniProtKB-ARBA"/>
</dbReference>
<dbReference type="NCBIfam" id="TIGR00537">
    <property type="entry name" value="hemK_rel_arch"/>
    <property type="match status" value="1"/>
</dbReference>
<organism evidence="17">
    <name type="scientific">Oppiella nova</name>
    <dbReference type="NCBI Taxonomy" id="334625"/>
    <lineage>
        <taxon>Eukaryota</taxon>
        <taxon>Metazoa</taxon>
        <taxon>Ecdysozoa</taxon>
        <taxon>Arthropoda</taxon>
        <taxon>Chelicerata</taxon>
        <taxon>Arachnida</taxon>
        <taxon>Acari</taxon>
        <taxon>Acariformes</taxon>
        <taxon>Sarcoptiformes</taxon>
        <taxon>Oribatida</taxon>
        <taxon>Brachypylina</taxon>
        <taxon>Oppioidea</taxon>
        <taxon>Oppiidae</taxon>
        <taxon>Oppiella</taxon>
    </lineage>
</organism>
<dbReference type="PROSITE" id="PS00092">
    <property type="entry name" value="N6_MTASE"/>
    <property type="match status" value="1"/>
</dbReference>
<comment type="subcellular location">
    <subcellularLocation>
        <location evidence="1">Nucleus</location>
    </subcellularLocation>
</comment>
<evidence type="ECO:0000313" key="17">
    <source>
        <dbReference type="EMBL" id="CAD7655244.1"/>
    </source>
</evidence>
<dbReference type="InterPro" id="IPR029063">
    <property type="entry name" value="SAM-dependent_MTases_sf"/>
</dbReference>
<name>A0A7R9M7X5_9ACAR</name>
<evidence type="ECO:0000256" key="14">
    <source>
        <dbReference type="ARBA" id="ARBA00083337"/>
    </source>
</evidence>
<dbReference type="EMBL" id="CAJPVJ010009195">
    <property type="protein sequence ID" value="CAG2172431.1"/>
    <property type="molecule type" value="Genomic_DNA"/>
</dbReference>
<dbReference type="InterPro" id="IPR004557">
    <property type="entry name" value="PrmC-related"/>
</dbReference>
<evidence type="ECO:0000256" key="16">
    <source>
        <dbReference type="ARBA" id="ARBA00093667"/>
    </source>
</evidence>
<evidence type="ECO:0000256" key="6">
    <source>
        <dbReference type="ARBA" id="ARBA00023242"/>
    </source>
</evidence>
<dbReference type="SUPFAM" id="SSF53335">
    <property type="entry name" value="S-adenosyl-L-methionine-dependent methyltransferases"/>
    <property type="match status" value="1"/>
</dbReference>
<evidence type="ECO:0000256" key="15">
    <source>
        <dbReference type="ARBA" id="ARBA00093624"/>
    </source>
</evidence>
<dbReference type="Gene3D" id="3.40.50.150">
    <property type="entry name" value="Vaccinia Virus protein VP39"/>
    <property type="match status" value="1"/>
</dbReference>
<comment type="function">
    <text evidence="9">Methyltransferase that can methylate proteins and, to a lower extent, arsenic. Catalytic subunit of a heterodimer with TRMT112, which monomethylates 'Lys-12' of histone H4 (H4K12me1), a modification present at the promoters of numerous genes encoding cell cycle regulators. Catalytic subunit of a heterodimer with TRMT112, which catalyzes N5-methylation of Glu residue of proteins with a Gly-Gln-Xaa-Xaa-Xaa-Arg motif. Methylates ETF1 on 'Gln-185'; ETF1 needs to be complexed to ERF3 in its GTP-bound form to be efficiently methylated. May also play a role in the modulation of arsenic-induced toxicity by mediating the conversion of monomethylarsonous acid (3+) into the less toxic dimethylarsonic acid. It however only plays a limited role in arsenic metabolism compared with AS3MT.</text>
</comment>
<protein>
    <recommendedName>
        <fullName evidence="15">Methyltransferase HEMK2</fullName>
    </recommendedName>
    <alternativeName>
        <fullName evidence="14">HemK methyltransferase family member 2</fullName>
    </alternativeName>
    <alternativeName>
        <fullName evidence="12">Lysine N-methyltransferase 9</fullName>
    </alternativeName>
    <alternativeName>
        <fullName evidence="11">Methylarsonite methyltransferase N6AMT1</fullName>
    </alternativeName>
    <alternativeName>
        <fullName evidence="16">Methyltransferase N6AMT1</fullName>
    </alternativeName>
    <alternativeName>
        <fullName evidence="13">Protein N(5)-glutamine methyltransferase</fullName>
    </alternativeName>
</protein>
<evidence type="ECO:0000256" key="7">
    <source>
        <dbReference type="ARBA" id="ARBA00048619"/>
    </source>
</evidence>
<dbReference type="OrthoDB" id="406152at2759"/>
<accession>A0A7R9M7X5</accession>
<evidence type="ECO:0000256" key="11">
    <source>
        <dbReference type="ARBA" id="ARBA00075330"/>
    </source>
</evidence>
<evidence type="ECO:0000256" key="13">
    <source>
        <dbReference type="ARBA" id="ARBA00080992"/>
    </source>
</evidence>
<dbReference type="GO" id="GO:0003676">
    <property type="term" value="F:nucleic acid binding"/>
    <property type="evidence" value="ECO:0007669"/>
    <property type="project" value="InterPro"/>
</dbReference>
<comment type="catalytic activity">
    <reaction evidence="7">
        <text>L-lysyl-[histone] + S-adenosyl-L-methionine = N(6)-methyl-L-lysyl-[histone] + S-adenosyl-L-homocysteine + H(+)</text>
        <dbReference type="Rhea" id="RHEA:10024"/>
        <dbReference type="Rhea" id="RHEA-COMP:9845"/>
        <dbReference type="Rhea" id="RHEA-COMP:9846"/>
        <dbReference type="ChEBI" id="CHEBI:15378"/>
        <dbReference type="ChEBI" id="CHEBI:29969"/>
        <dbReference type="ChEBI" id="CHEBI:57856"/>
        <dbReference type="ChEBI" id="CHEBI:59789"/>
        <dbReference type="ChEBI" id="CHEBI:61929"/>
    </reaction>
    <physiologicalReaction direction="left-to-right" evidence="7">
        <dbReference type="Rhea" id="RHEA:10025"/>
    </physiologicalReaction>
</comment>
<comment type="similarity">
    <text evidence="2">Belongs to the eukaryotic/archaeal PrmC-related family.</text>
</comment>
<evidence type="ECO:0000313" key="18">
    <source>
        <dbReference type="Proteomes" id="UP000728032"/>
    </source>
</evidence>
<gene>
    <name evidence="17" type="ORF">ONB1V03_LOCUS11888</name>
</gene>
<dbReference type="FunFam" id="3.40.50.150:FF:000077">
    <property type="entry name" value="HemK methyltransferase family member 2"/>
    <property type="match status" value="1"/>
</dbReference>
<keyword evidence="6" id="KW-0539">Nucleus</keyword>
<evidence type="ECO:0000256" key="4">
    <source>
        <dbReference type="ARBA" id="ARBA00022679"/>
    </source>
</evidence>
<dbReference type="AlphaFoldDB" id="A0A7R9M7X5"/>
<evidence type="ECO:0000256" key="2">
    <source>
        <dbReference type="ARBA" id="ARBA00006149"/>
    </source>
</evidence>
<dbReference type="InterPro" id="IPR002052">
    <property type="entry name" value="DNA_methylase_N6_adenine_CS"/>
</dbReference>